<organism evidence="2 3">
    <name type="scientific">Amorphotheca resinae ATCC 22711</name>
    <dbReference type="NCBI Taxonomy" id="857342"/>
    <lineage>
        <taxon>Eukaryota</taxon>
        <taxon>Fungi</taxon>
        <taxon>Dikarya</taxon>
        <taxon>Ascomycota</taxon>
        <taxon>Pezizomycotina</taxon>
        <taxon>Leotiomycetes</taxon>
        <taxon>Helotiales</taxon>
        <taxon>Amorphothecaceae</taxon>
        <taxon>Amorphotheca</taxon>
    </lineage>
</organism>
<dbReference type="GeneID" id="36572835"/>
<name>A0A2T3B739_AMORE</name>
<accession>A0A2T3B739</accession>
<dbReference type="Proteomes" id="UP000241818">
    <property type="component" value="Unassembled WGS sequence"/>
</dbReference>
<dbReference type="InParanoid" id="A0A2T3B739"/>
<dbReference type="RefSeq" id="XP_024722716.1">
    <property type="nucleotide sequence ID" value="XM_024864754.1"/>
</dbReference>
<proteinExistence type="predicted"/>
<keyword evidence="1" id="KW-0479">Metal-binding</keyword>
<sequence>MPLAGINSARYVARKVTFGSNLLGDSSMLHQWHPRPPRCNMESLTDRARSRRARSQVHTQWLCPNCDHVSESAHSQALFGG</sequence>
<dbReference type="InterPro" id="IPR018527">
    <property type="entry name" value="Rubredoxin_Fe_BS"/>
</dbReference>
<reference evidence="2 3" key="1">
    <citation type="journal article" date="2018" name="New Phytol.">
        <title>Comparative genomics and transcriptomics depict ericoid mycorrhizal fungi as versatile saprotrophs and plant mutualists.</title>
        <authorList>
            <person name="Martino E."/>
            <person name="Morin E."/>
            <person name="Grelet G.A."/>
            <person name="Kuo A."/>
            <person name="Kohler A."/>
            <person name="Daghino S."/>
            <person name="Barry K.W."/>
            <person name="Cichocki N."/>
            <person name="Clum A."/>
            <person name="Dockter R.B."/>
            <person name="Hainaut M."/>
            <person name="Kuo R.C."/>
            <person name="LaButti K."/>
            <person name="Lindahl B.D."/>
            <person name="Lindquist E.A."/>
            <person name="Lipzen A."/>
            <person name="Khouja H.R."/>
            <person name="Magnuson J."/>
            <person name="Murat C."/>
            <person name="Ohm R.A."/>
            <person name="Singer S.W."/>
            <person name="Spatafora J.W."/>
            <person name="Wang M."/>
            <person name="Veneault-Fourrey C."/>
            <person name="Henrissat B."/>
            <person name="Grigoriev I.V."/>
            <person name="Martin F.M."/>
            <person name="Perotto S."/>
        </authorList>
    </citation>
    <scope>NUCLEOTIDE SEQUENCE [LARGE SCALE GENOMIC DNA]</scope>
    <source>
        <strain evidence="2 3">ATCC 22711</strain>
    </source>
</reference>
<dbReference type="PROSITE" id="PS00202">
    <property type="entry name" value="RUBREDOXIN"/>
    <property type="match status" value="1"/>
</dbReference>
<evidence type="ECO:0000313" key="2">
    <source>
        <dbReference type="EMBL" id="PSS22561.1"/>
    </source>
</evidence>
<gene>
    <name evidence="2" type="ORF">M430DRAFT_227263</name>
</gene>
<keyword evidence="3" id="KW-1185">Reference proteome</keyword>
<protein>
    <submittedName>
        <fullName evidence="2">Uncharacterized protein</fullName>
    </submittedName>
</protein>
<dbReference type="GO" id="GO:0046872">
    <property type="term" value="F:metal ion binding"/>
    <property type="evidence" value="ECO:0007669"/>
    <property type="project" value="UniProtKB-KW"/>
</dbReference>
<dbReference type="EMBL" id="KZ679009">
    <property type="protein sequence ID" value="PSS22561.1"/>
    <property type="molecule type" value="Genomic_DNA"/>
</dbReference>
<evidence type="ECO:0000256" key="1">
    <source>
        <dbReference type="ARBA" id="ARBA00022723"/>
    </source>
</evidence>
<dbReference type="AlphaFoldDB" id="A0A2T3B739"/>
<evidence type="ECO:0000313" key="3">
    <source>
        <dbReference type="Proteomes" id="UP000241818"/>
    </source>
</evidence>